<keyword evidence="5" id="KW-0349">Heme</keyword>
<dbReference type="GO" id="GO:0046872">
    <property type="term" value="F:metal ion binding"/>
    <property type="evidence" value="ECO:0007669"/>
    <property type="project" value="UniProtKB-KW"/>
</dbReference>
<keyword evidence="3" id="KW-0813">Transport</keyword>
<keyword evidence="15" id="KW-1185">Reference proteome</keyword>
<comment type="subcellular location">
    <subcellularLocation>
        <location evidence="1">Cell membrane</location>
        <topology evidence="1">Multi-pass membrane protein</topology>
    </subcellularLocation>
</comment>
<keyword evidence="14" id="KW-0560">Oxidoreductase</keyword>
<feature type="transmembrane region" description="Helical" evidence="13">
    <location>
        <begin position="346"/>
        <end position="367"/>
    </location>
</feature>
<dbReference type="RefSeq" id="WP_312746248.1">
    <property type="nucleotide sequence ID" value="NZ_CP116968.1"/>
</dbReference>
<evidence type="ECO:0000256" key="1">
    <source>
        <dbReference type="ARBA" id="ARBA00004651"/>
    </source>
</evidence>
<evidence type="ECO:0000256" key="8">
    <source>
        <dbReference type="ARBA" id="ARBA00022982"/>
    </source>
</evidence>
<dbReference type="InterPro" id="IPR002585">
    <property type="entry name" value="Cyt-d_ubiquinol_oxidase_su_1"/>
</dbReference>
<evidence type="ECO:0000313" key="14">
    <source>
        <dbReference type="EMBL" id="WNM62570.1"/>
    </source>
</evidence>
<evidence type="ECO:0000256" key="7">
    <source>
        <dbReference type="ARBA" id="ARBA00022723"/>
    </source>
</evidence>
<dbReference type="GO" id="GO:0019646">
    <property type="term" value="P:aerobic electron transport chain"/>
    <property type="evidence" value="ECO:0007669"/>
    <property type="project" value="InterPro"/>
</dbReference>
<keyword evidence="6 13" id="KW-0812">Transmembrane</keyword>
<accession>A0AA96GLL5</accession>
<feature type="transmembrane region" description="Helical" evidence="13">
    <location>
        <begin position="133"/>
        <end position="152"/>
    </location>
</feature>
<feature type="transmembrane region" description="Helical" evidence="13">
    <location>
        <begin position="225"/>
        <end position="243"/>
    </location>
</feature>
<keyword evidence="10" id="KW-0408">Iron</keyword>
<sequence>MTLEPLEISLTVGRVAIAASALTHSLFATFIVGSSLIGAVTATFSYVTEKEWFHRLAKLIAFALVISTASISFFGVVLVFALNIYWPQFWHRLFHIMFWPFLGEAALFLGEAIFAYAWYYLWEWGRHGWRQKVHLAFIWLAAGCALSAMFMIDITASYMLTPDPIHSAWENVFNPTMIHLDLHRWFGNLTWAGFALGGICAVRYLKSTTDTDRNFFQKGGSYCFVIGYGALLVMPVVGYQYLLHLRYGQPQAFYTVMLGERSWLFDVVALLYGLLILVGSLYVMQMVRSQSKPPPSFIGFIPLSLTVIVIAAMMLAMPYQLQHIPLLNRLTDQEINSLGKMQPYKYFALSSLVVFGFGHWLYSLRVFGRMPPATVSRSASEAPRRMAGMLVTLAGLTVIILLAMGWVRESARAVNGYLIYGEMRLEDEKSTYQASPSDNGTFPQKIPYDSFEQ</sequence>
<protein>
    <submittedName>
        <fullName evidence="14">Cytochrome ubiquinol oxidase subunit I</fullName>
        <ecNumber evidence="14">1.10.3.-</ecNumber>
    </submittedName>
</protein>
<dbReference type="Pfam" id="PF01654">
    <property type="entry name" value="Cyt_bd_oxida_I"/>
    <property type="match status" value="1"/>
</dbReference>
<feature type="transmembrane region" description="Helical" evidence="13">
    <location>
        <begin position="387"/>
        <end position="407"/>
    </location>
</feature>
<evidence type="ECO:0000256" key="12">
    <source>
        <dbReference type="SAM" id="MobiDB-lite"/>
    </source>
</evidence>
<keyword evidence="8" id="KW-0249">Electron transport</keyword>
<evidence type="ECO:0000313" key="15">
    <source>
        <dbReference type="Proteomes" id="UP001302494"/>
    </source>
</evidence>
<feature type="region of interest" description="Disordered" evidence="12">
    <location>
        <begin position="430"/>
        <end position="453"/>
    </location>
</feature>
<name>A0AA96GLL5_9BACT</name>
<dbReference type="GO" id="GO:0070069">
    <property type="term" value="C:cytochrome complex"/>
    <property type="evidence" value="ECO:0007669"/>
    <property type="project" value="InterPro"/>
</dbReference>
<keyword evidence="4" id="KW-1003">Cell membrane</keyword>
<dbReference type="EC" id="1.10.3.-" evidence="14"/>
<feature type="transmembrane region" description="Helical" evidence="13">
    <location>
        <begin position="296"/>
        <end position="319"/>
    </location>
</feature>
<proteinExistence type="inferred from homology"/>
<evidence type="ECO:0000256" key="10">
    <source>
        <dbReference type="ARBA" id="ARBA00023004"/>
    </source>
</evidence>
<evidence type="ECO:0000256" key="6">
    <source>
        <dbReference type="ARBA" id="ARBA00022692"/>
    </source>
</evidence>
<dbReference type="EMBL" id="CP116968">
    <property type="protein sequence ID" value="WNM62570.1"/>
    <property type="molecule type" value="Genomic_DNA"/>
</dbReference>
<dbReference type="Proteomes" id="UP001302494">
    <property type="component" value="Chromosome"/>
</dbReference>
<dbReference type="GO" id="GO:0016682">
    <property type="term" value="F:oxidoreductase activity, acting on diphenols and related substances as donors, oxygen as acceptor"/>
    <property type="evidence" value="ECO:0007669"/>
    <property type="project" value="TreeGrafter"/>
</dbReference>
<dbReference type="KEGG" id="nneo:PQG83_02150"/>
<dbReference type="PANTHER" id="PTHR30365:SF14">
    <property type="entry name" value="CYTOCHROME BD MENAQUINOL OXIDASE SUBUNIT I-RELATED"/>
    <property type="match status" value="1"/>
</dbReference>
<feature type="compositionally biased region" description="Polar residues" evidence="12">
    <location>
        <begin position="431"/>
        <end position="442"/>
    </location>
</feature>
<feature type="transmembrane region" description="Helical" evidence="13">
    <location>
        <begin position="26"/>
        <end position="47"/>
    </location>
</feature>
<evidence type="ECO:0000256" key="3">
    <source>
        <dbReference type="ARBA" id="ARBA00022448"/>
    </source>
</evidence>
<dbReference type="PANTHER" id="PTHR30365">
    <property type="entry name" value="CYTOCHROME D UBIQUINOL OXIDASE"/>
    <property type="match status" value="1"/>
</dbReference>
<keyword evidence="7" id="KW-0479">Metal-binding</keyword>
<dbReference type="GO" id="GO:0005886">
    <property type="term" value="C:plasma membrane"/>
    <property type="evidence" value="ECO:0007669"/>
    <property type="project" value="UniProtKB-SubCell"/>
</dbReference>
<organism evidence="14 15">
    <name type="scientific">Candidatus Nitrospira neomarina</name>
    <dbReference type="NCBI Taxonomy" id="3020899"/>
    <lineage>
        <taxon>Bacteria</taxon>
        <taxon>Pseudomonadati</taxon>
        <taxon>Nitrospirota</taxon>
        <taxon>Nitrospiria</taxon>
        <taxon>Nitrospirales</taxon>
        <taxon>Nitrospiraceae</taxon>
        <taxon>Nitrospira</taxon>
    </lineage>
</organism>
<feature type="transmembrane region" description="Helical" evidence="13">
    <location>
        <begin position="59"/>
        <end position="86"/>
    </location>
</feature>
<comment type="similarity">
    <text evidence="2">Belongs to the cytochrome ubiquinol oxidase subunit 1 family.</text>
</comment>
<dbReference type="GO" id="GO:0009055">
    <property type="term" value="F:electron transfer activity"/>
    <property type="evidence" value="ECO:0007669"/>
    <property type="project" value="InterPro"/>
</dbReference>
<evidence type="ECO:0000256" key="13">
    <source>
        <dbReference type="SAM" id="Phobius"/>
    </source>
</evidence>
<reference evidence="14 15" key="1">
    <citation type="submission" date="2023-01" db="EMBL/GenBank/DDBJ databases">
        <title>Cultivation and genomic characterization of new, ubiquitous marine nitrite-oxidizing bacteria from the Nitrospirales.</title>
        <authorList>
            <person name="Mueller A.J."/>
            <person name="Daebeler A."/>
            <person name="Herbold C.W."/>
            <person name="Kirkegaard R.H."/>
            <person name="Daims H."/>
        </authorList>
    </citation>
    <scope>NUCLEOTIDE SEQUENCE [LARGE SCALE GENOMIC DNA]</scope>
    <source>
        <strain evidence="14 15">DK</strain>
    </source>
</reference>
<evidence type="ECO:0000256" key="9">
    <source>
        <dbReference type="ARBA" id="ARBA00022989"/>
    </source>
</evidence>
<feature type="transmembrane region" description="Helical" evidence="13">
    <location>
        <begin position="185"/>
        <end position="205"/>
    </location>
</feature>
<gene>
    <name evidence="14" type="ORF">PQG83_02150</name>
</gene>
<evidence type="ECO:0000256" key="2">
    <source>
        <dbReference type="ARBA" id="ARBA00009819"/>
    </source>
</evidence>
<evidence type="ECO:0000256" key="4">
    <source>
        <dbReference type="ARBA" id="ARBA00022475"/>
    </source>
</evidence>
<feature type="transmembrane region" description="Helical" evidence="13">
    <location>
        <begin position="263"/>
        <end position="284"/>
    </location>
</feature>
<evidence type="ECO:0000256" key="11">
    <source>
        <dbReference type="ARBA" id="ARBA00023136"/>
    </source>
</evidence>
<feature type="transmembrane region" description="Helical" evidence="13">
    <location>
        <begin position="98"/>
        <end position="121"/>
    </location>
</feature>
<dbReference type="GO" id="GO:0020037">
    <property type="term" value="F:heme binding"/>
    <property type="evidence" value="ECO:0007669"/>
    <property type="project" value="TreeGrafter"/>
</dbReference>
<keyword evidence="11 13" id="KW-0472">Membrane</keyword>
<keyword evidence="9 13" id="KW-1133">Transmembrane helix</keyword>
<dbReference type="AlphaFoldDB" id="A0AA96GLL5"/>
<evidence type="ECO:0000256" key="5">
    <source>
        <dbReference type="ARBA" id="ARBA00022617"/>
    </source>
</evidence>